<proteinExistence type="predicted"/>
<evidence type="ECO:0000313" key="2">
    <source>
        <dbReference type="EMBL" id="MFC5365585.1"/>
    </source>
</evidence>
<dbReference type="RefSeq" id="WP_227229126.1">
    <property type="nucleotide sequence ID" value="NZ_JAJCVJ010000001.1"/>
</dbReference>
<keyword evidence="1" id="KW-0472">Membrane</keyword>
<gene>
    <name evidence="2" type="ORF">ACFPJ5_01445</name>
</gene>
<dbReference type="Proteomes" id="UP001596201">
    <property type="component" value="Unassembled WGS sequence"/>
</dbReference>
<comment type="caution">
    <text evidence="2">The sequence shown here is derived from an EMBL/GenBank/DDBJ whole genome shotgun (WGS) entry which is preliminary data.</text>
</comment>
<keyword evidence="1" id="KW-1133">Transmembrane helix</keyword>
<reference evidence="2 3" key="1">
    <citation type="journal article" date="2019" name="Int. J. Syst. Evol. Microbiol.">
        <title>The Global Catalogue of Microorganisms (GCM) 10K type strain sequencing project: providing services to taxonomists for standard genome sequencing and annotation.</title>
        <authorList>
            <consortium name="The Broad Institute Genomics Platform"/>
            <consortium name="The Broad Institute Genome Sequencing Center for Infectious Disease"/>
            <person name="Wu L."/>
            <person name="Ma J."/>
        </authorList>
    </citation>
    <scope>NUCLEOTIDE SEQUENCE [LARGE SCALE GENOMIC DNA]</scope>
    <source>
        <strain evidence="2 3">CGMCC 1.12237</strain>
    </source>
</reference>
<name>A0ABD5R6K0_9EURY</name>
<feature type="transmembrane region" description="Helical" evidence="1">
    <location>
        <begin position="108"/>
        <end position="127"/>
    </location>
</feature>
<keyword evidence="3" id="KW-1185">Reference proteome</keyword>
<feature type="transmembrane region" description="Helical" evidence="1">
    <location>
        <begin position="139"/>
        <end position="159"/>
    </location>
</feature>
<accession>A0ABD5R6K0</accession>
<dbReference type="AlphaFoldDB" id="A0ABD5R6K0"/>
<dbReference type="EMBL" id="JBHSKX010000001">
    <property type="protein sequence ID" value="MFC5365585.1"/>
    <property type="molecule type" value="Genomic_DNA"/>
</dbReference>
<evidence type="ECO:0000313" key="3">
    <source>
        <dbReference type="Proteomes" id="UP001596201"/>
    </source>
</evidence>
<protein>
    <submittedName>
        <fullName evidence="2">Uncharacterized protein</fullName>
    </submittedName>
</protein>
<sequence length="173" mass="19267">MNDVDRQILSFMRDVEIPEQGAFYIELINDNIEKEIRQSHLERLEGIGMIQATGGTIGDSKSYYLTAEGLQAITTEDLNHTLSTTNNKLGNTVNELEDLQKSQTRSSAVQTIFSFTIIAFTTFQIISTQLRNPIQDATLSTLSIAIIGLLLMTVALVFGRKSIVDSVQQIIRQ</sequence>
<evidence type="ECO:0000256" key="1">
    <source>
        <dbReference type="SAM" id="Phobius"/>
    </source>
</evidence>
<keyword evidence="1" id="KW-0812">Transmembrane</keyword>
<organism evidence="2 3">
    <name type="scientific">Salinirubrum litoreum</name>
    <dbReference type="NCBI Taxonomy" id="1126234"/>
    <lineage>
        <taxon>Archaea</taxon>
        <taxon>Methanobacteriati</taxon>
        <taxon>Methanobacteriota</taxon>
        <taxon>Stenosarchaea group</taxon>
        <taxon>Halobacteria</taxon>
        <taxon>Halobacteriales</taxon>
        <taxon>Haloferacaceae</taxon>
        <taxon>Salinirubrum</taxon>
    </lineage>
</organism>